<keyword evidence="2" id="KW-1185">Reference proteome</keyword>
<organism evidence="1 2">
    <name type="scientific">Zavarzinia compransoris</name>
    <dbReference type="NCBI Taxonomy" id="1264899"/>
    <lineage>
        <taxon>Bacteria</taxon>
        <taxon>Pseudomonadati</taxon>
        <taxon>Pseudomonadota</taxon>
        <taxon>Alphaproteobacteria</taxon>
        <taxon>Rhodospirillales</taxon>
        <taxon>Zavarziniaceae</taxon>
        <taxon>Zavarzinia</taxon>
    </lineage>
</organism>
<dbReference type="Proteomes" id="UP000246077">
    <property type="component" value="Unassembled WGS sequence"/>
</dbReference>
<proteinExistence type="predicted"/>
<comment type="caution">
    <text evidence="1">The sequence shown here is derived from an EMBL/GenBank/DDBJ whole genome shotgun (WGS) entry which is preliminary data.</text>
</comment>
<evidence type="ECO:0000313" key="1">
    <source>
        <dbReference type="EMBL" id="PWR23244.1"/>
    </source>
</evidence>
<name>A0A317EAC5_9PROT</name>
<dbReference type="AlphaFoldDB" id="A0A317EAC5"/>
<sequence length="93" mass="10772">MKDAPHLESEFRALRQMGMHFFPALANGQVVVVCRMTARTGARRVVYLLFSPRTTREQLQEFFKRCRIAQTAPANANPLLWNPFKLRRANDPL</sequence>
<evidence type="ECO:0000313" key="2">
    <source>
        <dbReference type="Proteomes" id="UP000246077"/>
    </source>
</evidence>
<dbReference type="EMBL" id="QGLF01000001">
    <property type="protein sequence ID" value="PWR23244.1"/>
    <property type="molecule type" value="Genomic_DNA"/>
</dbReference>
<accession>A0A317EAC5</accession>
<reference evidence="2" key="1">
    <citation type="submission" date="2018-05" db="EMBL/GenBank/DDBJ databases">
        <title>Zavarzinia sp. HR-AS.</title>
        <authorList>
            <person name="Lee Y."/>
            <person name="Jeon C.O."/>
        </authorList>
    </citation>
    <scope>NUCLEOTIDE SEQUENCE [LARGE SCALE GENOMIC DNA]</scope>
    <source>
        <strain evidence="2">DSM 1231</strain>
    </source>
</reference>
<gene>
    <name evidence="1" type="ORF">DKG75_01350</name>
</gene>
<protein>
    <submittedName>
        <fullName evidence="1">Uncharacterized protein</fullName>
    </submittedName>
</protein>